<accession>X1RUP5</accession>
<evidence type="ECO:0000313" key="2">
    <source>
        <dbReference type="EMBL" id="GAI84452.1"/>
    </source>
</evidence>
<gene>
    <name evidence="2" type="ORF">S12H4_17298</name>
</gene>
<dbReference type="EMBL" id="BARW01008443">
    <property type="protein sequence ID" value="GAI84452.1"/>
    <property type="molecule type" value="Genomic_DNA"/>
</dbReference>
<evidence type="ECO:0000256" key="1">
    <source>
        <dbReference type="SAM" id="MobiDB-lite"/>
    </source>
</evidence>
<dbReference type="AlphaFoldDB" id="X1RUP5"/>
<name>X1RUP5_9ZZZZ</name>
<sequence length="108" mass="12058">MGFTEYERLICSPGELLRTMAMATLPGKTGIIDTGNEGRKEPEGSFAGPGFLPGRSRGFTRQRKVYYPRPELELLYVSLSVGVQNFNTTAPSERGEDYGYPTREGKFR</sequence>
<comment type="caution">
    <text evidence="2">The sequence shown here is derived from an EMBL/GenBank/DDBJ whole genome shotgun (WGS) entry which is preliminary data.</text>
</comment>
<feature type="region of interest" description="Disordered" evidence="1">
    <location>
        <begin position="87"/>
        <end position="108"/>
    </location>
</feature>
<proteinExistence type="predicted"/>
<protein>
    <submittedName>
        <fullName evidence="2">Uncharacterized protein</fullName>
    </submittedName>
</protein>
<feature type="region of interest" description="Disordered" evidence="1">
    <location>
        <begin position="28"/>
        <end position="55"/>
    </location>
</feature>
<organism evidence="2">
    <name type="scientific">marine sediment metagenome</name>
    <dbReference type="NCBI Taxonomy" id="412755"/>
    <lineage>
        <taxon>unclassified sequences</taxon>
        <taxon>metagenomes</taxon>
        <taxon>ecological metagenomes</taxon>
    </lineage>
</organism>
<feature type="compositionally biased region" description="Basic and acidic residues" evidence="1">
    <location>
        <begin position="93"/>
        <end position="108"/>
    </location>
</feature>
<reference evidence="2" key="1">
    <citation type="journal article" date="2014" name="Front. Microbiol.">
        <title>High frequency of phylogenetically diverse reductive dehalogenase-homologous genes in deep subseafloor sedimentary metagenomes.</title>
        <authorList>
            <person name="Kawai M."/>
            <person name="Futagami T."/>
            <person name="Toyoda A."/>
            <person name="Takaki Y."/>
            <person name="Nishi S."/>
            <person name="Hori S."/>
            <person name="Arai W."/>
            <person name="Tsubouchi T."/>
            <person name="Morono Y."/>
            <person name="Uchiyama I."/>
            <person name="Ito T."/>
            <person name="Fujiyama A."/>
            <person name="Inagaki F."/>
            <person name="Takami H."/>
        </authorList>
    </citation>
    <scope>NUCLEOTIDE SEQUENCE</scope>
    <source>
        <strain evidence="2">Expedition CK06-06</strain>
    </source>
</reference>